<dbReference type="EMBL" id="WBMO01000001">
    <property type="protein sequence ID" value="MDV2475611.1"/>
    <property type="molecule type" value="Genomic_DNA"/>
</dbReference>
<dbReference type="InterPro" id="IPR036388">
    <property type="entry name" value="WH-like_DNA-bd_sf"/>
</dbReference>
<accession>A0ABU3WNS8</accession>
<name>A0ABU3WNS8_9NOCA</name>
<dbReference type="InterPro" id="IPR036390">
    <property type="entry name" value="WH_DNA-bd_sf"/>
</dbReference>
<evidence type="ECO:0000313" key="2">
    <source>
        <dbReference type="EMBL" id="MDV2475611.1"/>
    </source>
</evidence>
<evidence type="ECO:0000259" key="1">
    <source>
        <dbReference type="PROSITE" id="PS50995"/>
    </source>
</evidence>
<dbReference type="Pfam" id="PF12802">
    <property type="entry name" value="MarR_2"/>
    <property type="match status" value="1"/>
</dbReference>
<feature type="domain" description="HTH marR-type" evidence="1">
    <location>
        <begin position="1"/>
        <end position="117"/>
    </location>
</feature>
<dbReference type="Gene3D" id="1.10.10.10">
    <property type="entry name" value="Winged helix-like DNA-binding domain superfamily/Winged helix DNA-binding domain"/>
    <property type="match status" value="1"/>
</dbReference>
<dbReference type="InterPro" id="IPR000835">
    <property type="entry name" value="HTH_MarR-typ"/>
</dbReference>
<proteinExistence type="predicted"/>
<dbReference type="InterPro" id="IPR039422">
    <property type="entry name" value="MarR/SlyA-like"/>
</dbReference>
<evidence type="ECO:0000313" key="3">
    <source>
        <dbReference type="Proteomes" id="UP001275440"/>
    </source>
</evidence>
<organism evidence="2 3">
    <name type="scientific">Rhodococcus zopfii</name>
    <dbReference type="NCBI Taxonomy" id="43772"/>
    <lineage>
        <taxon>Bacteria</taxon>
        <taxon>Bacillati</taxon>
        <taxon>Actinomycetota</taxon>
        <taxon>Actinomycetes</taxon>
        <taxon>Mycobacteriales</taxon>
        <taxon>Nocardiaceae</taxon>
        <taxon>Rhodococcus</taxon>
    </lineage>
</organism>
<keyword evidence="3" id="KW-1185">Reference proteome</keyword>
<dbReference type="PRINTS" id="PR00598">
    <property type="entry name" value="HTHMARR"/>
</dbReference>
<comment type="caution">
    <text evidence="2">The sequence shown here is derived from an EMBL/GenBank/DDBJ whole genome shotgun (WGS) entry which is preliminary data.</text>
</comment>
<gene>
    <name evidence="2" type="ORF">F8M49_09820</name>
</gene>
<sequence>MAASARAVDPKLDPVCYPLLVLLRDADAIAMADLIGVLGIEKSTLTRRIDSAGRLGLVERIPDPYDARARLVALTPEGRRRLEEQRVETFRRWRDRLALWDPDDVRQLATLMHRLGDILD</sequence>
<dbReference type="PROSITE" id="PS50995">
    <property type="entry name" value="HTH_MARR_2"/>
    <property type="match status" value="1"/>
</dbReference>
<protein>
    <submittedName>
        <fullName evidence="2">MarR family transcriptional regulator</fullName>
    </submittedName>
</protein>
<dbReference type="PANTHER" id="PTHR33164">
    <property type="entry name" value="TRANSCRIPTIONAL REGULATOR, MARR FAMILY"/>
    <property type="match status" value="1"/>
</dbReference>
<dbReference type="SUPFAM" id="SSF46785">
    <property type="entry name" value="Winged helix' DNA-binding domain"/>
    <property type="match status" value="1"/>
</dbReference>
<dbReference type="Proteomes" id="UP001275440">
    <property type="component" value="Unassembled WGS sequence"/>
</dbReference>
<dbReference type="PANTHER" id="PTHR33164:SF57">
    <property type="entry name" value="MARR-FAMILY TRANSCRIPTIONAL REGULATOR"/>
    <property type="match status" value="1"/>
</dbReference>
<reference evidence="2 3" key="1">
    <citation type="submission" date="2019-10" db="EMBL/GenBank/DDBJ databases">
        <title>Draft Genome Assembly of Rhodococcus zopfii DSM44189.</title>
        <authorList>
            <person name="Sutton J.M."/>
            <person name="Akob D.M."/>
            <person name="Bushman T.J."/>
        </authorList>
    </citation>
    <scope>NUCLEOTIDE SEQUENCE [LARGE SCALE GENOMIC DNA]</scope>
    <source>
        <strain evidence="2 3">DSM 44189</strain>
    </source>
</reference>
<dbReference type="SMART" id="SM00347">
    <property type="entry name" value="HTH_MARR"/>
    <property type="match status" value="1"/>
</dbReference>